<keyword evidence="2" id="KW-1185">Reference proteome</keyword>
<name>A0AAV5KVP0_9ROSI</name>
<proteinExistence type="predicted"/>
<comment type="caution">
    <text evidence="1">The sequence shown here is derived from an EMBL/GenBank/DDBJ whole genome shotgun (WGS) entry which is preliminary data.</text>
</comment>
<evidence type="ECO:0000313" key="2">
    <source>
        <dbReference type="Proteomes" id="UP001054252"/>
    </source>
</evidence>
<sequence>MNQKLEDLFLSQVLMVELGSSSMGKTEGLSILSDG</sequence>
<gene>
    <name evidence="1" type="ORF">SLEP1_g37507</name>
</gene>
<dbReference type="EMBL" id="BPVZ01000079">
    <property type="protein sequence ID" value="GKV28448.1"/>
    <property type="molecule type" value="Genomic_DNA"/>
</dbReference>
<dbReference type="Proteomes" id="UP001054252">
    <property type="component" value="Unassembled WGS sequence"/>
</dbReference>
<reference evidence="1 2" key="1">
    <citation type="journal article" date="2021" name="Commun. Biol.">
        <title>The genome of Shorea leprosula (Dipterocarpaceae) highlights the ecological relevance of drought in aseasonal tropical rainforests.</title>
        <authorList>
            <person name="Ng K.K.S."/>
            <person name="Kobayashi M.J."/>
            <person name="Fawcett J.A."/>
            <person name="Hatakeyama M."/>
            <person name="Paape T."/>
            <person name="Ng C.H."/>
            <person name="Ang C.C."/>
            <person name="Tnah L.H."/>
            <person name="Lee C.T."/>
            <person name="Nishiyama T."/>
            <person name="Sese J."/>
            <person name="O'Brien M.J."/>
            <person name="Copetti D."/>
            <person name="Mohd Noor M.I."/>
            <person name="Ong R.C."/>
            <person name="Putra M."/>
            <person name="Sireger I.Z."/>
            <person name="Indrioko S."/>
            <person name="Kosugi Y."/>
            <person name="Izuno A."/>
            <person name="Isagi Y."/>
            <person name="Lee S.L."/>
            <person name="Shimizu K.K."/>
        </authorList>
    </citation>
    <scope>NUCLEOTIDE SEQUENCE [LARGE SCALE GENOMIC DNA]</scope>
    <source>
        <strain evidence="1">214</strain>
    </source>
</reference>
<protein>
    <submittedName>
        <fullName evidence="1">Uncharacterized protein</fullName>
    </submittedName>
</protein>
<evidence type="ECO:0000313" key="1">
    <source>
        <dbReference type="EMBL" id="GKV28448.1"/>
    </source>
</evidence>
<organism evidence="1 2">
    <name type="scientific">Rubroshorea leprosula</name>
    <dbReference type="NCBI Taxonomy" id="152421"/>
    <lineage>
        <taxon>Eukaryota</taxon>
        <taxon>Viridiplantae</taxon>
        <taxon>Streptophyta</taxon>
        <taxon>Embryophyta</taxon>
        <taxon>Tracheophyta</taxon>
        <taxon>Spermatophyta</taxon>
        <taxon>Magnoliopsida</taxon>
        <taxon>eudicotyledons</taxon>
        <taxon>Gunneridae</taxon>
        <taxon>Pentapetalae</taxon>
        <taxon>rosids</taxon>
        <taxon>malvids</taxon>
        <taxon>Malvales</taxon>
        <taxon>Dipterocarpaceae</taxon>
        <taxon>Rubroshorea</taxon>
    </lineage>
</organism>
<accession>A0AAV5KVP0</accession>
<dbReference type="AlphaFoldDB" id="A0AAV5KVP0"/>